<protein>
    <submittedName>
        <fullName evidence="1">Uncharacterized protein</fullName>
    </submittedName>
</protein>
<sequence>MTVLCFSSQQPCLTKSWLPRNLSSSSSSLRPSHSPSTTLPLKPTTTSRHFPRKTVEPYNHGVESDPLLRQCNPLKIAIIGFGNYGQFLAKTFVHQGHTVLAHSRSNHCDDAQKLGVTYFRDIFDLCEEHPEVVVLSTSIIFMQEVLKSIPFQSLLRSTLFVDVLSVKEYPRELLLKHLPTEFDILCTHPMFGPESGKVSWDGLTFVFEKVRTWNSESRMERRERFLDIFAIEGCKMVEMSCAEHDKYAAKTQFVADTIGRLLKNYGSEPSPIDTEDNEALLALMENTANDSFDSYFALFMYNKNAIEQLEKLDEAFESLKKVVYRHQNLDLGASANQVADTSLQPLH</sequence>
<accession>A0ACB9Q4P7</accession>
<organism evidence="1 2">
    <name type="scientific">Bauhinia variegata</name>
    <name type="common">Purple orchid tree</name>
    <name type="synonym">Phanera variegata</name>
    <dbReference type="NCBI Taxonomy" id="167791"/>
    <lineage>
        <taxon>Eukaryota</taxon>
        <taxon>Viridiplantae</taxon>
        <taxon>Streptophyta</taxon>
        <taxon>Embryophyta</taxon>
        <taxon>Tracheophyta</taxon>
        <taxon>Spermatophyta</taxon>
        <taxon>Magnoliopsida</taxon>
        <taxon>eudicotyledons</taxon>
        <taxon>Gunneridae</taxon>
        <taxon>Pentapetalae</taxon>
        <taxon>rosids</taxon>
        <taxon>fabids</taxon>
        <taxon>Fabales</taxon>
        <taxon>Fabaceae</taxon>
        <taxon>Cercidoideae</taxon>
        <taxon>Cercideae</taxon>
        <taxon>Bauhiniinae</taxon>
        <taxon>Bauhinia</taxon>
    </lineage>
</organism>
<evidence type="ECO:0000313" key="1">
    <source>
        <dbReference type="EMBL" id="KAI4355777.1"/>
    </source>
</evidence>
<gene>
    <name evidence="1" type="ORF">L6164_004517</name>
</gene>
<dbReference type="Proteomes" id="UP000828941">
    <property type="component" value="Chromosome 2"/>
</dbReference>
<proteinExistence type="predicted"/>
<reference evidence="1 2" key="1">
    <citation type="journal article" date="2022" name="DNA Res.">
        <title>Chromosomal-level genome assembly of the orchid tree Bauhinia variegata (Leguminosae; Cercidoideae) supports the allotetraploid origin hypothesis of Bauhinia.</title>
        <authorList>
            <person name="Zhong Y."/>
            <person name="Chen Y."/>
            <person name="Zheng D."/>
            <person name="Pang J."/>
            <person name="Liu Y."/>
            <person name="Luo S."/>
            <person name="Meng S."/>
            <person name="Qian L."/>
            <person name="Wei D."/>
            <person name="Dai S."/>
            <person name="Zhou R."/>
        </authorList>
    </citation>
    <scope>NUCLEOTIDE SEQUENCE [LARGE SCALE GENOMIC DNA]</scope>
    <source>
        <strain evidence="1">BV-YZ2020</strain>
    </source>
</reference>
<dbReference type="EMBL" id="CM039427">
    <property type="protein sequence ID" value="KAI4355777.1"/>
    <property type="molecule type" value="Genomic_DNA"/>
</dbReference>
<comment type="caution">
    <text evidence="1">The sequence shown here is derived from an EMBL/GenBank/DDBJ whole genome shotgun (WGS) entry which is preliminary data.</text>
</comment>
<evidence type="ECO:0000313" key="2">
    <source>
        <dbReference type="Proteomes" id="UP000828941"/>
    </source>
</evidence>
<keyword evidence="2" id="KW-1185">Reference proteome</keyword>
<name>A0ACB9Q4P7_BAUVA</name>